<evidence type="ECO:0000313" key="3">
    <source>
        <dbReference type="Proteomes" id="UP000077667"/>
    </source>
</evidence>
<proteinExistence type="predicted"/>
<dbReference type="RefSeq" id="WP_067761788.1">
    <property type="nucleotide sequence ID" value="NZ_CP015772.1"/>
</dbReference>
<dbReference type="EMBL" id="CP015772">
    <property type="protein sequence ID" value="ANH83802.1"/>
    <property type="molecule type" value="Genomic_DNA"/>
</dbReference>
<gene>
    <name evidence="2" type="ORF">A8C56_08635</name>
</gene>
<organism evidence="2 3">
    <name type="scientific">Niabella ginsenosidivorans</name>
    <dbReference type="NCBI Taxonomy" id="1176587"/>
    <lineage>
        <taxon>Bacteria</taxon>
        <taxon>Pseudomonadati</taxon>
        <taxon>Bacteroidota</taxon>
        <taxon>Chitinophagia</taxon>
        <taxon>Chitinophagales</taxon>
        <taxon>Chitinophagaceae</taxon>
        <taxon>Niabella</taxon>
    </lineage>
</organism>
<evidence type="ECO:0000256" key="1">
    <source>
        <dbReference type="SAM" id="SignalP"/>
    </source>
</evidence>
<evidence type="ECO:0000313" key="2">
    <source>
        <dbReference type="EMBL" id="ANH83802.1"/>
    </source>
</evidence>
<sequence>MKKYFLLLLILFVLHLSQASAQWKGFSLGPYGELAFPTGDFQKNFKLGGGVGLNADIRLIKKWAATGSVGYMYFRGKDVTDENGTRYKVKDLQAIPVRVGVKYRPIPLFYLKLEAGSANYTGKNYSGSAFLLSPGVGLRVLGFDFQAKYEAWMKDGTKGFWGLKAGWNF</sequence>
<feature type="signal peptide" evidence="1">
    <location>
        <begin position="1"/>
        <end position="21"/>
    </location>
</feature>
<feature type="chain" id="PRO_5008390105" evidence="1">
    <location>
        <begin position="22"/>
        <end position="169"/>
    </location>
</feature>
<keyword evidence="3" id="KW-1185">Reference proteome</keyword>
<accession>A0A1A9IAQ1</accession>
<keyword evidence="1" id="KW-0732">Signal</keyword>
<dbReference type="OrthoDB" id="668980at2"/>
<reference evidence="2 3" key="1">
    <citation type="submission" date="2016-05" db="EMBL/GenBank/DDBJ databases">
        <title>Niabella ginsenosidivorans BS26 whole genome sequencing.</title>
        <authorList>
            <person name="Im W.T."/>
            <person name="Siddiqi M.Z."/>
        </authorList>
    </citation>
    <scope>NUCLEOTIDE SEQUENCE [LARGE SCALE GENOMIC DNA]</scope>
    <source>
        <strain evidence="2 3">BS26</strain>
    </source>
</reference>
<protein>
    <submittedName>
        <fullName evidence="2">Uncharacterized protein</fullName>
    </submittedName>
</protein>
<dbReference type="AlphaFoldDB" id="A0A1A9IAQ1"/>
<name>A0A1A9IAQ1_9BACT</name>
<dbReference type="KEGG" id="nia:A8C56_08635"/>
<dbReference type="STRING" id="1176587.A8C56_08635"/>
<dbReference type="Proteomes" id="UP000077667">
    <property type="component" value="Chromosome"/>
</dbReference>